<dbReference type="AlphaFoldDB" id="A0AAU7NUR9"/>
<feature type="transmembrane region" description="Helical" evidence="5">
    <location>
        <begin position="293"/>
        <end position="313"/>
    </location>
</feature>
<dbReference type="RefSeq" id="WP_305906477.1">
    <property type="nucleotide sequence ID" value="NZ_CP157743.1"/>
</dbReference>
<evidence type="ECO:0000313" key="7">
    <source>
        <dbReference type="EMBL" id="XBS20745.1"/>
    </source>
</evidence>
<dbReference type="GO" id="GO:0006874">
    <property type="term" value="P:intracellular calcium ion homeostasis"/>
    <property type="evidence" value="ECO:0007669"/>
    <property type="project" value="TreeGrafter"/>
</dbReference>
<dbReference type="GO" id="GO:0005886">
    <property type="term" value="C:plasma membrane"/>
    <property type="evidence" value="ECO:0007669"/>
    <property type="project" value="TreeGrafter"/>
</dbReference>
<evidence type="ECO:0000256" key="4">
    <source>
        <dbReference type="ARBA" id="ARBA00023136"/>
    </source>
</evidence>
<dbReference type="InterPro" id="IPR004481">
    <property type="entry name" value="K/Na/Ca-exchanger"/>
</dbReference>
<dbReference type="Proteomes" id="UP001225378">
    <property type="component" value="Chromosome"/>
</dbReference>
<feature type="transmembrane region" description="Helical" evidence="5">
    <location>
        <begin position="79"/>
        <end position="98"/>
    </location>
</feature>
<feature type="transmembrane region" description="Helical" evidence="5">
    <location>
        <begin position="6"/>
        <end position="24"/>
    </location>
</feature>
<dbReference type="EMBL" id="CP157743">
    <property type="protein sequence ID" value="XBS20745.1"/>
    <property type="molecule type" value="Genomic_DNA"/>
</dbReference>
<accession>A0AAU7NUR9</accession>
<dbReference type="Pfam" id="PF01699">
    <property type="entry name" value="Na_Ca_ex"/>
    <property type="match status" value="2"/>
</dbReference>
<evidence type="ECO:0000259" key="6">
    <source>
        <dbReference type="Pfam" id="PF01699"/>
    </source>
</evidence>
<feature type="transmembrane region" description="Helical" evidence="5">
    <location>
        <begin position="194"/>
        <end position="213"/>
    </location>
</feature>
<reference evidence="7 8" key="1">
    <citation type="journal article" date="2024" name="Microbiology">
        <title>Methylomarinum rosea sp. nov., a novel halophilic methanotrophic bacterium from the hypersaline Lake Elton.</title>
        <authorList>
            <person name="Suleimanov R.Z."/>
            <person name="Oshkin I.Y."/>
            <person name="Danilova O.V."/>
            <person name="Suzina N.E."/>
            <person name="Dedysh S.N."/>
        </authorList>
    </citation>
    <scope>NUCLEOTIDE SEQUENCE [LARGE SCALE GENOMIC DNA]</scope>
    <source>
        <strain evidence="7 8">Ch1-1</strain>
    </source>
</reference>
<protein>
    <recommendedName>
        <fullName evidence="6">Sodium/calcium exchanger membrane region domain-containing protein</fullName>
    </recommendedName>
</protein>
<keyword evidence="2 5" id="KW-0812">Transmembrane</keyword>
<feature type="transmembrane region" description="Helical" evidence="5">
    <location>
        <begin position="136"/>
        <end position="158"/>
    </location>
</feature>
<feature type="domain" description="Sodium/calcium exchanger membrane region" evidence="6">
    <location>
        <begin position="11"/>
        <end position="157"/>
    </location>
</feature>
<dbReference type="Gene3D" id="1.20.1420.30">
    <property type="entry name" value="NCX, central ion-binding region"/>
    <property type="match status" value="2"/>
</dbReference>
<feature type="domain" description="Sodium/calcium exchanger membrane region" evidence="6">
    <location>
        <begin position="195"/>
        <end position="340"/>
    </location>
</feature>
<feature type="transmembrane region" description="Helical" evidence="5">
    <location>
        <begin position="45"/>
        <end position="67"/>
    </location>
</feature>
<feature type="transmembrane region" description="Helical" evidence="5">
    <location>
        <begin position="110"/>
        <end position="130"/>
    </location>
</feature>
<keyword evidence="8" id="KW-1185">Reference proteome</keyword>
<dbReference type="PANTHER" id="PTHR10846">
    <property type="entry name" value="SODIUM/POTASSIUM/CALCIUM EXCHANGER"/>
    <property type="match status" value="1"/>
</dbReference>
<dbReference type="KEGG" id="mech:Q9L42_001030"/>
<gene>
    <name evidence="7" type="ORF">Q9L42_001030</name>
</gene>
<dbReference type="GO" id="GO:0008273">
    <property type="term" value="F:calcium, potassium:sodium antiporter activity"/>
    <property type="evidence" value="ECO:0007669"/>
    <property type="project" value="TreeGrafter"/>
</dbReference>
<sequence>MFEHFPTAINLLIFTGLAGIIWKAGTRLSYYVDSIAEQTELARAFLGLILLATATELPEMVTTLTASSSGNGVLALNNMFGGMMLQLAVLAIADFFVLNGTLTSFPRKPTVAIAGLLSILSLSLLLAFYVTRDMVLLVNVGVGSTIIALLYIVSMYLIRMGQNRDTWSPVDLPDRGKGGRERHNHYDNTPVRKLTVLSARSGLLILISGVLVVRVAETLAVQTGLGNSFIGVSLLAMATSMPELSTSVAAVRVKAHTMAISNIFGSNLIMTFLVFPVDVFFTKGPVLNHMDRSAAFALAAGIFMTGIYCTGLLMRPRMKVFGIGIDSLLVLASYLGSMMILFQLR</sequence>
<evidence type="ECO:0000256" key="1">
    <source>
        <dbReference type="ARBA" id="ARBA00004141"/>
    </source>
</evidence>
<name>A0AAU7NUR9_9GAMM</name>
<proteinExistence type="predicted"/>
<keyword evidence="3 5" id="KW-1133">Transmembrane helix</keyword>
<dbReference type="InterPro" id="IPR004837">
    <property type="entry name" value="NaCa_Exmemb"/>
</dbReference>
<dbReference type="GO" id="GO:0005262">
    <property type="term" value="F:calcium channel activity"/>
    <property type="evidence" value="ECO:0007669"/>
    <property type="project" value="TreeGrafter"/>
</dbReference>
<feature type="transmembrane region" description="Helical" evidence="5">
    <location>
        <begin position="320"/>
        <end position="342"/>
    </location>
</feature>
<evidence type="ECO:0000256" key="2">
    <source>
        <dbReference type="ARBA" id="ARBA00022692"/>
    </source>
</evidence>
<evidence type="ECO:0000256" key="3">
    <source>
        <dbReference type="ARBA" id="ARBA00022989"/>
    </source>
</evidence>
<keyword evidence="4 5" id="KW-0472">Membrane</keyword>
<comment type="subcellular location">
    <subcellularLocation>
        <location evidence="1">Membrane</location>
        <topology evidence="1">Multi-pass membrane protein</topology>
    </subcellularLocation>
</comment>
<evidence type="ECO:0000256" key="5">
    <source>
        <dbReference type="SAM" id="Phobius"/>
    </source>
</evidence>
<evidence type="ECO:0000313" key="8">
    <source>
        <dbReference type="Proteomes" id="UP001225378"/>
    </source>
</evidence>
<dbReference type="PANTHER" id="PTHR10846:SF8">
    <property type="entry name" value="INNER MEMBRANE PROTEIN YRBG"/>
    <property type="match status" value="1"/>
</dbReference>
<feature type="transmembrane region" description="Helical" evidence="5">
    <location>
        <begin position="259"/>
        <end position="281"/>
    </location>
</feature>
<dbReference type="InterPro" id="IPR044880">
    <property type="entry name" value="NCX_ion-bd_dom_sf"/>
</dbReference>
<organism evidence="7 8">
    <name type="scientific">Methylomarinum roseum</name>
    <dbReference type="NCBI Taxonomy" id="3067653"/>
    <lineage>
        <taxon>Bacteria</taxon>
        <taxon>Pseudomonadati</taxon>
        <taxon>Pseudomonadota</taxon>
        <taxon>Gammaproteobacteria</taxon>
        <taxon>Methylococcales</taxon>
        <taxon>Methylococcaceae</taxon>
        <taxon>Methylomarinum</taxon>
    </lineage>
</organism>